<keyword evidence="2" id="KW-0963">Cytoplasm</keyword>
<sequence length="850" mass="92718">MDAGIEKECSALGGLFQIIMNDMKSSYPAWEDFVTKGVKLQSQLRATIIVTSSFLDAFQKVADMATGTRGATKEIGSALTRMCMRHRSIESKLKLFTTALTESLISPLELKIEEWKKVASQLDKDHAKEYKKARADIKKKSSDTIKLQKKVKKGKDDVRLQLDSALQDVNVRYAVLEETEKRAVCRALVEERGRFCSFVSMLRPVLDEEIGMLGEVTHLQTILEDLGTLTAEPNKLPPASEQVILDLKGSDYSYSYQTPPASPSNTLSRKSSISSNYQPTSMRHVPSLDSISSAVDGIHLRPPSTHIPDSSQEHGMTNSLPHRPMQGPPGTENGTAMPPPHNAYTHHGERTRAMSTSSKPQTAREQLALTLGGGLNSDAPRTSRDSLHCSSGYSTQTTTPSCSEDTIPSHAVKKEPPLYDYDYISLHGGDDLHDPPDFDKSSTIPRNSDLGLNYRKMFQSKRPASTVSLLADPDSLSRTAHVATIRRKPSSKPNFRRGTISGGVPIPISTPQVPLKAPAPGPPRDPGGDDGLGRSDLLHAKHGLCASTQSLSAVPSPYYSLVPGGQPAGGTEQLYHLSRQQQYALHQQQQKQYQQQSLQPPPQYGHQPQTKHLLHLQQQLHAQPQQHALYSPAPVAAAAVAVAAVAVATAEPARPRSPQERERERRGHAHHDPPRGQAAADPDQRPLGAADRAQPRQLSGRPPAGPVERSRSHRSPSSLVFFFFFLCAGFDGSAEDRTPEGAGGRIVQSFPPLADGARQREPGPVSPAPRPLLLADYRRVTRDSGQERCPLLFPGPGRASVAGPARDRSESARKRSRPIGTEDSRGGRVISVERRVHQNRSYVTAQTGSV</sequence>
<evidence type="ECO:0000256" key="4">
    <source>
        <dbReference type="ARBA" id="ARBA00023054"/>
    </source>
</evidence>
<feature type="compositionally biased region" description="Polar residues" evidence="7">
    <location>
        <begin position="255"/>
        <end position="281"/>
    </location>
</feature>
<feature type="region of interest" description="Disordered" evidence="7">
    <location>
        <begin position="255"/>
        <end position="284"/>
    </location>
</feature>
<dbReference type="GO" id="GO:0005737">
    <property type="term" value="C:cytoplasm"/>
    <property type="evidence" value="ECO:0007669"/>
    <property type="project" value="UniProtKB-SubCell"/>
</dbReference>
<dbReference type="CDD" id="cd07643">
    <property type="entry name" value="I-BAR_IMD_MIM"/>
    <property type="match status" value="1"/>
</dbReference>
<dbReference type="PANTHER" id="PTHR15708:SF14">
    <property type="entry name" value="METASTASIS SUPPRESSOR 1 ISOFORM X1"/>
    <property type="match status" value="1"/>
</dbReference>
<evidence type="ECO:0000256" key="2">
    <source>
        <dbReference type="ARBA" id="ARBA00022490"/>
    </source>
</evidence>
<dbReference type="EMBL" id="JAINUG010000074">
    <property type="protein sequence ID" value="KAJ8400840.1"/>
    <property type="molecule type" value="Genomic_DNA"/>
</dbReference>
<evidence type="ECO:0000256" key="7">
    <source>
        <dbReference type="SAM" id="MobiDB-lite"/>
    </source>
</evidence>
<feature type="region of interest" description="Disordered" evidence="7">
    <location>
        <begin position="580"/>
        <end position="609"/>
    </location>
</feature>
<feature type="region of interest" description="Disordered" evidence="7">
    <location>
        <begin position="737"/>
        <end position="770"/>
    </location>
</feature>
<keyword evidence="3" id="KW-0597">Phosphoprotein</keyword>
<evidence type="ECO:0000313" key="9">
    <source>
        <dbReference type="EMBL" id="KAJ8400840.1"/>
    </source>
</evidence>
<feature type="compositionally biased region" description="Polar residues" evidence="7">
    <location>
        <begin position="307"/>
        <end position="320"/>
    </location>
</feature>
<feature type="region of interest" description="Disordered" evidence="7">
    <location>
        <begin position="650"/>
        <end position="712"/>
    </location>
</feature>
<feature type="compositionally biased region" description="Polar residues" evidence="7">
    <location>
        <begin position="353"/>
        <end position="364"/>
    </location>
</feature>
<feature type="region of interest" description="Disordered" evidence="7">
    <location>
        <begin position="486"/>
        <end position="536"/>
    </location>
</feature>
<dbReference type="Gene3D" id="1.20.1270.60">
    <property type="entry name" value="Arfaptin homology (AH) domain/BAR domain"/>
    <property type="match status" value="1"/>
</dbReference>
<dbReference type="GO" id="GO:0009898">
    <property type="term" value="C:cytoplasmic side of plasma membrane"/>
    <property type="evidence" value="ECO:0007669"/>
    <property type="project" value="TreeGrafter"/>
</dbReference>
<evidence type="ECO:0000256" key="3">
    <source>
        <dbReference type="ARBA" id="ARBA00022553"/>
    </source>
</evidence>
<feature type="compositionally biased region" description="Polar residues" evidence="7">
    <location>
        <begin position="388"/>
        <end position="406"/>
    </location>
</feature>
<feature type="domain" description="IMD" evidence="8">
    <location>
        <begin position="1"/>
        <end position="250"/>
    </location>
</feature>
<feature type="region of interest" description="Disordered" evidence="7">
    <location>
        <begin position="301"/>
        <end position="414"/>
    </location>
</feature>
<dbReference type="GO" id="GO:0003779">
    <property type="term" value="F:actin binding"/>
    <property type="evidence" value="ECO:0007669"/>
    <property type="project" value="UniProtKB-KW"/>
</dbReference>
<gene>
    <name evidence="9" type="ORF">AAFF_G00391940</name>
</gene>
<dbReference type="GO" id="GO:0030031">
    <property type="term" value="P:cell projection assembly"/>
    <property type="evidence" value="ECO:0007669"/>
    <property type="project" value="TreeGrafter"/>
</dbReference>
<dbReference type="PROSITE" id="PS51338">
    <property type="entry name" value="IMD"/>
    <property type="match status" value="1"/>
</dbReference>
<feature type="compositionally biased region" description="Basic and acidic residues" evidence="7">
    <location>
        <begin position="653"/>
        <end position="674"/>
    </location>
</feature>
<dbReference type="SUPFAM" id="SSF103657">
    <property type="entry name" value="BAR/IMD domain-like"/>
    <property type="match status" value="1"/>
</dbReference>
<keyword evidence="4" id="KW-0175">Coiled coil</keyword>
<evidence type="ECO:0000256" key="5">
    <source>
        <dbReference type="ARBA" id="ARBA00023203"/>
    </source>
</evidence>
<dbReference type="GO" id="GO:0007009">
    <property type="term" value="P:plasma membrane organization"/>
    <property type="evidence" value="ECO:0007669"/>
    <property type="project" value="InterPro"/>
</dbReference>
<dbReference type="Proteomes" id="UP001221898">
    <property type="component" value="Unassembled WGS sequence"/>
</dbReference>
<dbReference type="InterPro" id="IPR027267">
    <property type="entry name" value="AH/BAR_dom_sf"/>
</dbReference>
<dbReference type="AlphaFoldDB" id="A0AAD7SE63"/>
<proteinExistence type="inferred from homology"/>
<dbReference type="InterPro" id="IPR030127">
    <property type="entry name" value="MTSS1/MTSS2"/>
</dbReference>
<dbReference type="InterPro" id="IPR013606">
    <property type="entry name" value="I-BAR_dom"/>
</dbReference>
<feature type="compositionally biased region" description="Basic and acidic residues" evidence="7">
    <location>
        <begin position="820"/>
        <end position="830"/>
    </location>
</feature>
<comment type="similarity">
    <text evidence="6">Belongs to the MTSS family.</text>
</comment>
<reference evidence="9" key="1">
    <citation type="journal article" date="2023" name="Science">
        <title>Genome structures resolve the early diversification of teleost fishes.</title>
        <authorList>
            <person name="Parey E."/>
            <person name="Louis A."/>
            <person name="Montfort J."/>
            <person name="Bouchez O."/>
            <person name="Roques C."/>
            <person name="Iampietro C."/>
            <person name="Lluch J."/>
            <person name="Castinel A."/>
            <person name="Donnadieu C."/>
            <person name="Desvignes T."/>
            <person name="Floi Bucao C."/>
            <person name="Jouanno E."/>
            <person name="Wen M."/>
            <person name="Mejri S."/>
            <person name="Dirks R."/>
            <person name="Jansen H."/>
            <person name="Henkel C."/>
            <person name="Chen W.J."/>
            <person name="Zahm M."/>
            <person name="Cabau C."/>
            <person name="Klopp C."/>
            <person name="Thompson A.W."/>
            <person name="Robinson-Rechavi M."/>
            <person name="Braasch I."/>
            <person name="Lecointre G."/>
            <person name="Bobe J."/>
            <person name="Postlethwait J.H."/>
            <person name="Berthelot C."/>
            <person name="Roest Crollius H."/>
            <person name="Guiguen Y."/>
        </authorList>
    </citation>
    <scope>NUCLEOTIDE SEQUENCE</scope>
    <source>
        <strain evidence="9">NC1722</strain>
    </source>
</reference>
<organism evidence="9 10">
    <name type="scientific">Aldrovandia affinis</name>
    <dbReference type="NCBI Taxonomy" id="143900"/>
    <lineage>
        <taxon>Eukaryota</taxon>
        <taxon>Metazoa</taxon>
        <taxon>Chordata</taxon>
        <taxon>Craniata</taxon>
        <taxon>Vertebrata</taxon>
        <taxon>Euteleostomi</taxon>
        <taxon>Actinopterygii</taxon>
        <taxon>Neopterygii</taxon>
        <taxon>Teleostei</taxon>
        <taxon>Notacanthiformes</taxon>
        <taxon>Halosauridae</taxon>
        <taxon>Aldrovandia</taxon>
    </lineage>
</organism>
<accession>A0AAD7SE63</accession>
<evidence type="ECO:0000313" key="10">
    <source>
        <dbReference type="Proteomes" id="UP001221898"/>
    </source>
</evidence>
<comment type="caution">
    <text evidence="9">The sequence shown here is derived from an EMBL/GenBank/DDBJ whole genome shotgun (WGS) entry which is preliminary data.</text>
</comment>
<comment type="subcellular location">
    <subcellularLocation>
        <location evidence="1">Cytoplasm</location>
    </subcellularLocation>
</comment>
<name>A0AAD7SE63_9TELE</name>
<dbReference type="GO" id="GO:0015629">
    <property type="term" value="C:actin cytoskeleton"/>
    <property type="evidence" value="ECO:0007669"/>
    <property type="project" value="TreeGrafter"/>
</dbReference>
<evidence type="ECO:0000256" key="6">
    <source>
        <dbReference type="ARBA" id="ARBA00061293"/>
    </source>
</evidence>
<dbReference type="FunFam" id="1.20.1270.60:FF:000010">
    <property type="entry name" value="Metastasis suppressor 1, isoform CRA_e"/>
    <property type="match status" value="1"/>
</dbReference>
<protein>
    <recommendedName>
        <fullName evidence="8">IMD domain-containing protein</fullName>
    </recommendedName>
</protein>
<keyword evidence="10" id="KW-1185">Reference proteome</keyword>
<evidence type="ECO:0000256" key="1">
    <source>
        <dbReference type="ARBA" id="ARBA00004496"/>
    </source>
</evidence>
<dbReference type="PANTHER" id="PTHR15708">
    <property type="entry name" value="ACTIN BUNDLING/MISSING IN METASTASIS-RELATED"/>
    <property type="match status" value="1"/>
</dbReference>
<keyword evidence="5" id="KW-0009">Actin-binding</keyword>
<dbReference type="Pfam" id="PF08397">
    <property type="entry name" value="IMD"/>
    <property type="match status" value="1"/>
</dbReference>
<feature type="region of interest" description="Disordered" evidence="7">
    <location>
        <begin position="792"/>
        <end position="830"/>
    </location>
</feature>
<evidence type="ECO:0000259" key="8">
    <source>
        <dbReference type="PROSITE" id="PS51338"/>
    </source>
</evidence>
<dbReference type="GO" id="GO:0005543">
    <property type="term" value="F:phospholipid binding"/>
    <property type="evidence" value="ECO:0007669"/>
    <property type="project" value="TreeGrafter"/>
</dbReference>